<dbReference type="EMBL" id="RDSM01000001">
    <property type="protein sequence ID" value="RXH58549.1"/>
    <property type="molecule type" value="Genomic_DNA"/>
</dbReference>
<evidence type="ECO:0008006" key="3">
    <source>
        <dbReference type="Google" id="ProtNLM"/>
    </source>
</evidence>
<dbReference type="Gene3D" id="2.60.120.560">
    <property type="entry name" value="Exo-inulinase, domain 1"/>
    <property type="match status" value="1"/>
</dbReference>
<dbReference type="SUPFAM" id="SSF49899">
    <property type="entry name" value="Concanavalin A-like lectins/glucanases"/>
    <property type="match status" value="1"/>
</dbReference>
<evidence type="ECO:0000313" key="2">
    <source>
        <dbReference type="Proteomes" id="UP000289437"/>
    </source>
</evidence>
<keyword evidence="2" id="KW-1185">Reference proteome</keyword>
<protein>
    <recommendedName>
        <fullName evidence="3">3-keto-disaccharide hydrolase domain-containing protein</fullName>
    </recommendedName>
</protein>
<reference evidence="1 2" key="1">
    <citation type="submission" date="2018-11" db="EMBL/GenBank/DDBJ databases">
        <authorList>
            <person name="Mardanov A.V."/>
            <person name="Ravin N.V."/>
            <person name="Dedysh S.N."/>
        </authorList>
    </citation>
    <scope>NUCLEOTIDE SEQUENCE [LARGE SCALE GENOMIC DNA]</scope>
    <source>
        <strain evidence="1 2">AF10</strain>
    </source>
</reference>
<name>A0A4Q0T932_9BACT</name>
<evidence type="ECO:0000313" key="1">
    <source>
        <dbReference type="EMBL" id="RXH58549.1"/>
    </source>
</evidence>
<gene>
    <name evidence="1" type="ORF">GRAN_1859</name>
</gene>
<dbReference type="InterPro" id="IPR013320">
    <property type="entry name" value="ConA-like_dom_sf"/>
</dbReference>
<organism evidence="1 2">
    <name type="scientific">Granulicella sibirica</name>
    <dbReference type="NCBI Taxonomy" id="2479048"/>
    <lineage>
        <taxon>Bacteria</taxon>
        <taxon>Pseudomonadati</taxon>
        <taxon>Acidobacteriota</taxon>
        <taxon>Terriglobia</taxon>
        <taxon>Terriglobales</taxon>
        <taxon>Acidobacteriaceae</taxon>
        <taxon>Granulicella</taxon>
    </lineage>
</organism>
<dbReference type="Proteomes" id="UP000289437">
    <property type="component" value="Unassembled WGS sequence"/>
</dbReference>
<reference evidence="2" key="2">
    <citation type="submission" date="2019-02" db="EMBL/GenBank/DDBJ databases">
        <title>Granulicella sibirica sp. nov., a psychrotolerant acidobacterium isolated from an organic soil layer in forested tundra, West Siberia.</title>
        <authorList>
            <person name="Oshkin I.Y."/>
            <person name="Kulichevskaya I.S."/>
            <person name="Rijpstra W.I.C."/>
            <person name="Sinninghe Damste J.S."/>
            <person name="Rakitin A.L."/>
            <person name="Ravin N.V."/>
            <person name="Dedysh S.N."/>
        </authorList>
    </citation>
    <scope>NUCLEOTIDE SEQUENCE [LARGE SCALE GENOMIC DNA]</scope>
    <source>
        <strain evidence="2">AF10</strain>
    </source>
</reference>
<dbReference type="AlphaFoldDB" id="A0A4Q0T932"/>
<sequence>MRLTDAAGDAGDDVSRIAIIKGSSIQDGSIELNLTGDTSPNAPENLRGFVGIAFRVGAGGSHFECFYLRPKNGRSEDQLQRNHSAQYISVPGFPWQGLRSETPGKYESYVDLVPGAWTHMKITFAGTTARLFVNGSDQPTLVVHDLKQPANAGAIAIWIGPGTIAHFAGLKLSH</sequence>
<proteinExistence type="predicted"/>
<comment type="caution">
    <text evidence="1">The sequence shown here is derived from an EMBL/GenBank/DDBJ whole genome shotgun (WGS) entry which is preliminary data.</text>
</comment>
<accession>A0A4Q0T932</accession>